<reference evidence="2 3" key="1">
    <citation type="submission" date="2019-03" db="EMBL/GenBank/DDBJ databases">
        <title>Sequencing the genomes of 1000 actinobacteria strains.</title>
        <authorList>
            <person name="Klenk H.-P."/>
        </authorList>
    </citation>
    <scope>NUCLEOTIDE SEQUENCE [LARGE SCALE GENOMIC DNA]</scope>
    <source>
        <strain evidence="2 3">DSM 44969</strain>
    </source>
</reference>
<dbReference type="Gene3D" id="3.30.750.24">
    <property type="entry name" value="STAS domain"/>
    <property type="match status" value="1"/>
</dbReference>
<proteinExistence type="predicted"/>
<dbReference type="InterPro" id="IPR002645">
    <property type="entry name" value="STAS_dom"/>
</dbReference>
<protein>
    <submittedName>
        <fullName evidence="2">STAS domain-containing protein</fullName>
    </submittedName>
</protein>
<dbReference type="Proteomes" id="UP000295560">
    <property type="component" value="Unassembled WGS sequence"/>
</dbReference>
<accession>A0A4R1I0J1</accession>
<evidence type="ECO:0000313" key="3">
    <source>
        <dbReference type="Proteomes" id="UP000295560"/>
    </source>
</evidence>
<dbReference type="AlphaFoldDB" id="A0A4R1I0J1"/>
<name>A0A4R1I0J1_PSEEN</name>
<dbReference type="EMBL" id="SMFZ01000001">
    <property type="protein sequence ID" value="TCK26730.1"/>
    <property type="molecule type" value="Genomic_DNA"/>
</dbReference>
<comment type="caution">
    <text evidence="2">The sequence shown here is derived from an EMBL/GenBank/DDBJ whole genome shotgun (WGS) entry which is preliminary data.</text>
</comment>
<feature type="domain" description="STAS" evidence="1">
    <location>
        <begin position="31"/>
        <end position="107"/>
    </location>
</feature>
<dbReference type="Pfam" id="PF01740">
    <property type="entry name" value="STAS"/>
    <property type="match status" value="1"/>
</dbReference>
<dbReference type="InterPro" id="IPR036513">
    <property type="entry name" value="STAS_dom_sf"/>
</dbReference>
<dbReference type="RefSeq" id="WP_165922264.1">
    <property type="nucleotide sequence ID" value="NZ_SMFZ01000001.1"/>
</dbReference>
<dbReference type="PROSITE" id="PS50801">
    <property type="entry name" value="STAS"/>
    <property type="match status" value="1"/>
</dbReference>
<sequence>MAYVSFPFQVPAGGSPALTPPRRPIIDTSTPGVRVIRVIGRVDRGTGARVSRLVDAQLAITHVDGCKIRHVVLDLDDAEIVDTEAVPGLNEAHAACRRRRITLHLSGGFGDQRKLGLQASAQLRSFSHFPDLGIALNHLATAPA</sequence>
<organism evidence="2 3">
    <name type="scientific">Pseudonocardia endophytica</name>
    <dbReference type="NCBI Taxonomy" id="401976"/>
    <lineage>
        <taxon>Bacteria</taxon>
        <taxon>Bacillati</taxon>
        <taxon>Actinomycetota</taxon>
        <taxon>Actinomycetes</taxon>
        <taxon>Pseudonocardiales</taxon>
        <taxon>Pseudonocardiaceae</taxon>
        <taxon>Pseudonocardia</taxon>
    </lineage>
</organism>
<keyword evidence="3" id="KW-1185">Reference proteome</keyword>
<dbReference type="SUPFAM" id="SSF52091">
    <property type="entry name" value="SpoIIaa-like"/>
    <property type="match status" value="1"/>
</dbReference>
<gene>
    <name evidence="2" type="ORF">EV378_2575</name>
</gene>
<evidence type="ECO:0000313" key="2">
    <source>
        <dbReference type="EMBL" id="TCK26730.1"/>
    </source>
</evidence>
<evidence type="ECO:0000259" key="1">
    <source>
        <dbReference type="PROSITE" id="PS50801"/>
    </source>
</evidence>